<proteinExistence type="predicted"/>
<dbReference type="Proteomes" id="UP000305792">
    <property type="component" value="Unassembled WGS sequence"/>
</dbReference>
<dbReference type="AlphaFoldDB" id="A0A4S8PEB5"/>
<feature type="domain" description="SnoaL-like" evidence="1">
    <location>
        <begin position="27"/>
        <end position="120"/>
    </location>
</feature>
<dbReference type="Gene3D" id="3.10.450.50">
    <property type="match status" value="1"/>
</dbReference>
<evidence type="ECO:0000259" key="1">
    <source>
        <dbReference type="Pfam" id="PF12680"/>
    </source>
</evidence>
<dbReference type="RefSeq" id="WP_136530891.1">
    <property type="nucleotide sequence ID" value="NZ_STGX01000013.1"/>
</dbReference>
<keyword evidence="3" id="KW-1185">Reference proteome</keyword>
<gene>
    <name evidence="2" type="ORF">E9998_17005</name>
</gene>
<dbReference type="EMBL" id="STGX01000013">
    <property type="protein sequence ID" value="THV26694.1"/>
    <property type="molecule type" value="Genomic_DNA"/>
</dbReference>
<dbReference type="OrthoDB" id="3681559at2"/>
<organism evidence="2 3">
    <name type="scientific">Glycomyces paridis</name>
    <dbReference type="NCBI Taxonomy" id="2126555"/>
    <lineage>
        <taxon>Bacteria</taxon>
        <taxon>Bacillati</taxon>
        <taxon>Actinomycetota</taxon>
        <taxon>Actinomycetes</taxon>
        <taxon>Glycomycetales</taxon>
        <taxon>Glycomycetaceae</taxon>
        <taxon>Glycomyces</taxon>
    </lineage>
</organism>
<evidence type="ECO:0000313" key="3">
    <source>
        <dbReference type="Proteomes" id="UP000305792"/>
    </source>
</evidence>
<comment type="caution">
    <text evidence="2">The sequence shown here is derived from an EMBL/GenBank/DDBJ whole genome shotgun (WGS) entry which is preliminary data.</text>
</comment>
<reference evidence="2 3" key="1">
    <citation type="journal article" date="2018" name="Int. J. Syst. Evol. Microbiol.">
        <title>Glycomyces paridis sp. nov., isolated from the medicinal plant Paris polyphylla.</title>
        <authorList>
            <person name="Fang X.M."/>
            <person name="Bai J.L."/>
            <person name="Su J."/>
            <person name="Zhao L.L."/>
            <person name="Liu H.Y."/>
            <person name="Ma B.P."/>
            <person name="Zhang Y.Q."/>
            <person name="Yu L.Y."/>
        </authorList>
    </citation>
    <scope>NUCLEOTIDE SEQUENCE [LARGE SCALE GENOMIC DNA]</scope>
    <source>
        <strain evidence="2 3">CPCC 204357</strain>
    </source>
</reference>
<evidence type="ECO:0000313" key="2">
    <source>
        <dbReference type="EMBL" id="THV26694.1"/>
    </source>
</evidence>
<dbReference type="Pfam" id="PF12680">
    <property type="entry name" value="SnoaL_2"/>
    <property type="match status" value="1"/>
</dbReference>
<accession>A0A4S8PEB5</accession>
<dbReference type="SUPFAM" id="SSF54427">
    <property type="entry name" value="NTF2-like"/>
    <property type="match status" value="1"/>
</dbReference>
<protein>
    <submittedName>
        <fullName evidence="2">Nuclear transport factor 2 family protein</fullName>
    </submittedName>
</protein>
<dbReference type="InterPro" id="IPR032710">
    <property type="entry name" value="NTF2-like_dom_sf"/>
</dbReference>
<sequence>MAPADTLAVYRLMQEGLTADEATLLPADLLAEDVLVETPFAPEGLRRFEGREAWLAYYRTAGAGLAVRFDPLRELATHRTDDPEVLVVEYELTGTVLATGVRASVTCIAVLRVREGRIALWREYQDLPAITAALTARP</sequence>
<dbReference type="InterPro" id="IPR037401">
    <property type="entry name" value="SnoaL-like"/>
</dbReference>
<name>A0A4S8PEB5_9ACTN</name>